<keyword evidence="1" id="KW-0503">Monooxygenase</keyword>
<reference evidence="1 2" key="1">
    <citation type="submission" date="2024-07" db="EMBL/GenBank/DDBJ databases">
        <title>Enhanced genomic and transcriptomic resources for Trichinella pseudospiralis and T. spiralis underpin the discovery of pronounced molecular differences between stages and species.</title>
        <authorList>
            <person name="Pasi K.K."/>
            <person name="La Rosa G."/>
            <person name="Gomez-Morales M.A."/>
            <person name="Tosini F."/>
            <person name="Sumanam S."/>
            <person name="Young N.D."/>
            <person name="Chang B.C."/>
            <person name="Robin G.B."/>
        </authorList>
    </citation>
    <scope>NUCLEOTIDE SEQUENCE [LARGE SCALE GENOMIC DNA]</scope>
    <source>
        <strain evidence="1">ISS534</strain>
    </source>
</reference>
<sequence length="177" mass="20382">MLFHLSENIEHMQIRRRLGKFSFDDLGLISLAYFKCCRRFQHGHVGRYLALRYVQQGDLSNLLPGILKRFAELPLSSLKLITWIHAAYFATKLCLFDENFTKSLFDKVRASKGEIRAKDASVLLHYLAIFDHSADETLTSALRSAVIRGLYPVELIDSCFSLFNGNREIKFWTKAGF</sequence>
<gene>
    <name evidence="1" type="ORF">TSPI_05082</name>
</gene>
<accession>A0ABR3KY95</accession>
<dbReference type="Proteomes" id="UP001558632">
    <property type="component" value="Unassembled WGS sequence"/>
</dbReference>
<keyword evidence="1" id="KW-0560">Oxidoreductase</keyword>
<name>A0ABR3KY95_TRISP</name>
<dbReference type="EMBL" id="JBEUSY010000136">
    <property type="protein sequence ID" value="KAL1244347.1"/>
    <property type="molecule type" value="Genomic_DNA"/>
</dbReference>
<comment type="caution">
    <text evidence="1">The sequence shown here is derived from an EMBL/GenBank/DDBJ whole genome shotgun (WGS) entry which is preliminary data.</text>
</comment>
<keyword evidence="2" id="KW-1185">Reference proteome</keyword>
<dbReference type="GO" id="GO:0004497">
    <property type="term" value="F:monooxygenase activity"/>
    <property type="evidence" value="ECO:0007669"/>
    <property type="project" value="UniProtKB-KW"/>
</dbReference>
<proteinExistence type="predicted"/>
<evidence type="ECO:0000313" key="1">
    <source>
        <dbReference type="EMBL" id="KAL1244347.1"/>
    </source>
</evidence>
<protein>
    <submittedName>
        <fullName evidence="1">Cytochrome P450 monooxygenase</fullName>
    </submittedName>
</protein>
<evidence type="ECO:0000313" key="2">
    <source>
        <dbReference type="Proteomes" id="UP001558632"/>
    </source>
</evidence>
<organism evidence="1 2">
    <name type="scientific">Trichinella spiralis</name>
    <name type="common">Trichina worm</name>
    <dbReference type="NCBI Taxonomy" id="6334"/>
    <lineage>
        <taxon>Eukaryota</taxon>
        <taxon>Metazoa</taxon>
        <taxon>Ecdysozoa</taxon>
        <taxon>Nematoda</taxon>
        <taxon>Enoplea</taxon>
        <taxon>Dorylaimia</taxon>
        <taxon>Trichinellida</taxon>
        <taxon>Trichinellidae</taxon>
        <taxon>Trichinella</taxon>
    </lineage>
</organism>